<comment type="similarity">
    <text evidence="1">Belongs to the CutA family.</text>
</comment>
<dbReference type="InterPro" id="IPR015867">
    <property type="entry name" value="N-reg_PII/ATP_PRibTrfase_C"/>
</dbReference>
<dbReference type="GO" id="GO:0010038">
    <property type="term" value="P:response to metal ion"/>
    <property type="evidence" value="ECO:0007669"/>
    <property type="project" value="InterPro"/>
</dbReference>
<dbReference type="InterPro" id="IPR011322">
    <property type="entry name" value="N-reg_PII-like_a/b"/>
</dbReference>
<name>U3C078_9VIBR</name>
<dbReference type="Proteomes" id="UP000016567">
    <property type="component" value="Unassembled WGS sequence"/>
</dbReference>
<evidence type="ECO:0000313" key="3">
    <source>
        <dbReference type="Proteomes" id="UP000016567"/>
    </source>
</evidence>
<evidence type="ECO:0000313" key="2">
    <source>
        <dbReference type="EMBL" id="GAD74919.1"/>
    </source>
</evidence>
<evidence type="ECO:0000256" key="1">
    <source>
        <dbReference type="ARBA" id="ARBA00010169"/>
    </source>
</evidence>
<dbReference type="Pfam" id="PF03091">
    <property type="entry name" value="CutA1"/>
    <property type="match status" value="1"/>
</dbReference>
<protein>
    <submittedName>
        <fullName evidence="2">Putative divalent ion tolerance protein</fullName>
    </submittedName>
</protein>
<accession>U3C078</accession>
<dbReference type="STRING" id="1219077.VAZ01S_017_00140"/>
<dbReference type="InterPro" id="IPR004323">
    <property type="entry name" value="Ion_tolerance_CutA"/>
</dbReference>
<dbReference type="PANTHER" id="PTHR23419">
    <property type="entry name" value="DIVALENT CATION TOLERANCE CUTA-RELATED"/>
    <property type="match status" value="1"/>
</dbReference>
<comment type="caution">
    <text evidence="2">The sequence shown here is derived from an EMBL/GenBank/DDBJ whole genome shotgun (WGS) entry which is preliminary data.</text>
</comment>
<reference evidence="2 3" key="1">
    <citation type="submission" date="2013-09" db="EMBL/GenBank/DDBJ databases">
        <title>Whole genome shotgun sequence of Vibrio azureus NBRC 104587.</title>
        <authorList>
            <person name="Isaki S."/>
            <person name="Hosoyama A."/>
            <person name="Numata M."/>
            <person name="Hashimoto M."/>
            <person name="Hosoyama Y."/>
            <person name="Tsuchikane K."/>
            <person name="Noguchi M."/>
            <person name="Hirakata S."/>
            <person name="Ichikawa N."/>
            <person name="Ohji S."/>
            <person name="Yamazoe A."/>
            <person name="Fujita N."/>
        </authorList>
    </citation>
    <scope>NUCLEOTIDE SEQUENCE [LARGE SCALE GENOMIC DNA]</scope>
    <source>
        <strain evidence="2 3">NBRC 104587</strain>
    </source>
</reference>
<proteinExistence type="inferred from homology"/>
<organism evidence="2 3">
    <name type="scientific">Vibrio azureus NBRC 104587</name>
    <dbReference type="NCBI Taxonomy" id="1219077"/>
    <lineage>
        <taxon>Bacteria</taxon>
        <taxon>Pseudomonadati</taxon>
        <taxon>Pseudomonadota</taxon>
        <taxon>Gammaproteobacteria</taxon>
        <taxon>Vibrionales</taxon>
        <taxon>Vibrionaceae</taxon>
        <taxon>Vibrio</taxon>
    </lineage>
</organism>
<dbReference type="Gene3D" id="3.30.70.120">
    <property type="match status" value="1"/>
</dbReference>
<sequence length="112" mass="13018">MTINERYEYCMVLSTVGSAENRDIIIKNLLDDQLAACIQTLSIDSHYVWQGEVCSDPEWLLIIKTRRDLYALVEEKIKNLHEYEIAQIVQVPIVDGFNPYLTWLNQSTLRGQ</sequence>
<keyword evidence="3" id="KW-1185">Reference proteome</keyword>
<dbReference type="SUPFAM" id="SSF54913">
    <property type="entry name" value="GlnB-like"/>
    <property type="match status" value="1"/>
</dbReference>
<dbReference type="eggNOG" id="COG1324">
    <property type="taxonomic scope" value="Bacteria"/>
</dbReference>
<dbReference type="EMBL" id="BATL01000017">
    <property type="protein sequence ID" value="GAD74919.1"/>
    <property type="molecule type" value="Genomic_DNA"/>
</dbReference>
<dbReference type="AlphaFoldDB" id="U3C078"/>
<dbReference type="GO" id="GO:0005507">
    <property type="term" value="F:copper ion binding"/>
    <property type="evidence" value="ECO:0007669"/>
    <property type="project" value="TreeGrafter"/>
</dbReference>
<dbReference type="PANTHER" id="PTHR23419:SF8">
    <property type="entry name" value="FI09726P"/>
    <property type="match status" value="1"/>
</dbReference>
<gene>
    <name evidence="2" type="ORF">VAZ01S_017_00140</name>
</gene>